<dbReference type="Proteomes" id="UP000271624">
    <property type="component" value="Unassembled WGS sequence"/>
</dbReference>
<dbReference type="GO" id="GO:0071281">
    <property type="term" value="P:cellular response to iron ion"/>
    <property type="evidence" value="ECO:0007669"/>
    <property type="project" value="TreeGrafter"/>
</dbReference>
<evidence type="ECO:0000256" key="3">
    <source>
        <dbReference type="SAM" id="SignalP"/>
    </source>
</evidence>
<dbReference type="InterPro" id="IPR050902">
    <property type="entry name" value="ABC_Transporter_SBP"/>
</dbReference>
<gene>
    <name evidence="5" type="ORF">DSM106972_086810</name>
</gene>
<dbReference type="SUPFAM" id="SSF53807">
    <property type="entry name" value="Helical backbone' metal receptor"/>
    <property type="match status" value="1"/>
</dbReference>
<dbReference type="AlphaFoldDB" id="A0A433US29"/>
<evidence type="ECO:0000256" key="2">
    <source>
        <dbReference type="ARBA" id="ARBA00022729"/>
    </source>
</evidence>
<evidence type="ECO:0000313" key="5">
    <source>
        <dbReference type="EMBL" id="RUS96658.1"/>
    </source>
</evidence>
<evidence type="ECO:0000259" key="4">
    <source>
        <dbReference type="PROSITE" id="PS50983"/>
    </source>
</evidence>
<dbReference type="RefSeq" id="WP_127086678.1">
    <property type="nucleotide sequence ID" value="NZ_RSCL01000035.1"/>
</dbReference>
<dbReference type="PANTHER" id="PTHR30535">
    <property type="entry name" value="VITAMIN B12-BINDING PROTEIN"/>
    <property type="match status" value="1"/>
</dbReference>
<protein>
    <submittedName>
        <fullName evidence="5">ABC transporter substrate-binding protein</fullName>
    </submittedName>
</protein>
<evidence type="ECO:0000313" key="6">
    <source>
        <dbReference type="Proteomes" id="UP000271624"/>
    </source>
</evidence>
<dbReference type="PANTHER" id="PTHR30535:SF34">
    <property type="entry name" value="MOLYBDATE-BINDING PROTEIN MOLA"/>
    <property type="match status" value="1"/>
</dbReference>
<dbReference type="InterPro" id="IPR002491">
    <property type="entry name" value="ABC_transptr_periplasmic_BD"/>
</dbReference>
<dbReference type="Pfam" id="PF01497">
    <property type="entry name" value="Peripla_BP_2"/>
    <property type="match status" value="1"/>
</dbReference>
<dbReference type="OrthoDB" id="418958at2"/>
<dbReference type="EMBL" id="RSCL01000035">
    <property type="protein sequence ID" value="RUS96658.1"/>
    <property type="molecule type" value="Genomic_DNA"/>
</dbReference>
<reference evidence="5" key="1">
    <citation type="submission" date="2018-12" db="EMBL/GenBank/DDBJ databases">
        <authorList>
            <person name="Will S."/>
            <person name="Neumann-Schaal M."/>
            <person name="Henke P."/>
        </authorList>
    </citation>
    <scope>NUCLEOTIDE SEQUENCE</scope>
    <source>
        <strain evidence="5">PCC 7102</strain>
    </source>
</reference>
<dbReference type="InterPro" id="IPR054828">
    <property type="entry name" value="Vit_B12_bind_prot"/>
</dbReference>
<dbReference type="PROSITE" id="PS51257">
    <property type="entry name" value="PROKAR_LIPOPROTEIN"/>
    <property type="match status" value="1"/>
</dbReference>
<sequence>MYQRWIISSLSILLSIVVAACSNVATSQPQQVATTPTAPQQLAQRVVALTPLSADIIYRLDQNKLVGIAGSSVLNEDSRFQDITSVAQGRTQPNLEKIVALKPDLVIGASGFSDSTLKRLQELKISTLATKIDSWKALEELTTSLAVRIGASPKPLLDKYQQLLGQDTNTNKNTSTLVLVSRQPILTPNKNSWAGDMLNQFQIKNIAADLQGKSPFGGYVTLSPEKILEANPESIILVNTPGSSEQEMIDGFKKETFWQKLEATKNNRVYVFDYLGLVNPGSIDAIEKAAQKLQKVT</sequence>
<evidence type="ECO:0000256" key="1">
    <source>
        <dbReference type="ARBA" id="ARBA00008814"/>
    </source>
</evidence>
<keyword evidence="6" id="KW-1185">Reference proteome</keyword>
<comment type="similarity">
    <text evidence="1">Belongs to the bacterial solute-binding protein 8 family.</text>
</comment>
<feature type="chain" id="PRO_5030092468" evidence="3">
    <location>
        <begin position="21"/>
        <end position="297"/>
    </location>
</feature>
<feature type="domain" description="Fe/B12 periplasmic-binding" evidence="4">
    <location>
        <begin position="45"/>
        <end position="297"/>
    </location>
</feature>
<keyword evidence="2 3" id="KW-0732">Signal</keyword>
<accession>A0A433US29</accession>
<reference evidence="5" key="2">
    <citation type="journal article" date="2019" name="Genome Biol. Evol.">
        <title>Day and night: Metabolic profiles and evolutionary relationships of six axenic non-marine cyanobacteria.</title>
        <authorList>
            <person name="Will S.E."/>
            <person name="Henke P."/>
            <person name="Boedeker C."/>
            <person name="Huang S."/>
            <person name="Brinkmann H."/>
            <person name="Rohde M."/>
            <person name="Jarek M."/>
            <person name="Friedl T."/>
            <person name="Seufert S."/>
            <person name="Schumacher M."/>
            <person name="Overmann J."/>
            <person name="Neumann-Schaal M."/>
            <person name="Petersen J."/>
        </authorList>
    </citation>
    <scope>NUCLEOTIDE SEQUENCE [LARGE SCALE GENOMIC DNA]</scope>
    <source>
        <strain evidence="5">PCC 7102</strain>
    </source>
</reference>
<dbReference type="Gene3D" id="3.40.50.1980">
    <property type="entry name" value="Nitrogenase molybdenum iron protein domain"/>
    <property type="match status" value="2"/>
</dbReference>
<dbReference type="NCBIfam" id="NF038402">
    <property type="entry name" value="TroA_like"/>
    <property type="match status" value="1"/>
</dbReference>
<proteinExistence type="inferred from homology"/>
<dbReference type="PROSITE" id="PS50983">
    <property type="entry name" value="FE_B12_PBP"/>
    <property type="match status" value="1"/>
</dbReference>
<comment type="caution">
    <text evidence="5">The sequence shown here is derived from an EMBL/GenBank/DDBJ whole genome shotgun (WGS) entry which is preliminary data.</text>
</comment>
<feature type="signal peptide" evidence="3">
    <location>
        <begin position="1"/>
        <end position="20"/>
    </location>
</feature>
<organism evidence="5 6">
    <name type="scientific">Dulcicalothrix desertica PCC 7102</name>
    <dbReference type="NCBI Taxonomy" id="232991"/>
    <lineage>
        <taxon>Bacteria</taxon>
        <taxon>Bacillati</taxon>
        <taxon>Cyanobacteriota</taxon>
        <taxon>Cyanophyceae</taxon>
        <taxon>Nostocales</taxon>
        <taxon>Calotrichaceae</taxon>
        <taxon>Dulcicalothrix</taxon>
    </lineage>
</organism>
<name>A0A433US29_9CYAN</name>